<evidence type="ECO:0000256" key="7">
    <source>
        <dbReference type="SAM" id="Phobius"/>
    </source>
</evidence>
<keyword evidence="3" id="KW-1003">Cell membrane</keyword>
<dbReference type="Proteomes" id="UP001589810">
    <property type="component" value="Unassembled WGS sequence"/>
</dbReference>
<dbReference type="NCBIfam" id="TIGR00711">
    <property type="entry name" value="efflux_EmrB"/>
    <property type="match status" value="1"/>
</dbReference>
<organism evidence="9 10">
    <name type="scientific">Kutzneria chonburiensis</name>
    <dbReference type="NCBI Taxonomy" id="1483604"/>
    <lineage>
        <taxon>Bacteria</taxon>
        <taxon>Bacillati</taxon>
        <taxon>Actinomycetota</taxon>
        <taxon>Actinomycetes</taxon>
        <taxon>Pseudonocardiales</taxon>
        <taxon>Pseudonocardiaceae</taxon>
        <taxon>Kutzneria</taxon>
    </lineage>
</organism>
<feature type="transmembrane region" description="Helical" evidence="7">
    <location>
        <begin position="361"/>
        <end position="383"/>
    </location>
</feature>
<feature type="transmembrane region" description="Helical" evidence="7">
    <location>
        <begin position="138"/>
        <end position="163"/>
    </location>
</feature>
<feature type="transmembrane region" description="Helical" evidence="7">
    <location>
        <begin position="200"/>
        <end position="218"/>
    </location>
</feature>
<comment type="subcellular location">
    <subcellularLocation>
        <location evidence="1">Cell membrane</location>
        <topology evidence="1">Multi-pass membrane protein</topology>
    </subcellularLocation>
</comment>
<dbReference type="PANTHER" id="PTHR42718:SF42">
    <property type="entry name" value="EXPORT PROTEIN"/>
    <property type="match status" value="1"/>
</dbReference>
<feature type="transmembrane region" description="Helical" evidence="7">
    <location>
        <begin position="169"/>
        <end position="188"/>
    </location>
</feature>
<evidence type="ECO:0000313" key="9">
    <source>
        <dbReference type="EMBL" id="MFC0548235.1"/>
    </source>
</evidence>
<dbReference type="Pfam" id="PF07690">
    <property type="entry name" value="MFS_1"/>
    <property type="match status" value="1"/>
</dbReference>
<feature type="domain" description="Major facilitator superfamily (MFS) profile" evidence="8">
    <location>
        <begin position="13"/>
        <end position="488"/>
    </location>
</feature>
<evidence type="ECO:0000256" key="3">
    <source>
        <dbReference type="ARBA" id="ARBA00022475"/>
    </source>
</evidence>
<evidence type="ECO:0000256" key="6">
    <source>
        <dbReference type="ARBA" id="ARBA00023136"/>
    </source>
</evidence>
<evidence type="ECO:0000259" key="8">
    <source>
        <dbReference type="PROSITE" id="PS50850"/>
    </source>
</evidence>
<proteinExistence type="predicted"/>
<dbReference type="InterPro" id="IPR011701">
    <property type="entry name" value="MFS"/>
</dbReference>
<keyword evidence="10" id="KW-1185">Reference proteome</keyword>
<gene>
    <name evidence="9" type="ORF">ACFFH7_42475</name>
</gene>
<feature type="transmembrane region" description="Helical" evidence="7">
    <location>
        <begin position="268"/>
        <end position="287"/>
    </location>
</feature>
<feature type="transmembrane region" description="Helical" evidence="7">
    <location>
        <begin position="51"/>
        <end position="68"/>
    </location>
</feature>
<accession>A0ABV6N862</accession>
<dbReference type="PROSITE" id="PS50850">
    <property type="entry name" value="MFS"/>
    <property type="match status" value="1"/>
</dbReference>
<dbReference type="SUPFAM" id="SSF103473">
    <property type="entry name" value="MFS general substrate transporter"/>
    <property type="match status" value="1"/>
</dbReference>
<feature type="transmembrane region" description="Helical" evidence="7">
    <location>
        <begin position="104"/>
        <end position="126"/>
    </location>
</feature>
<evidence type="ECO:0000256" key="1">
    <source>
        <dbReference type="ARBA" id="ARBA00004651"/>
    </source>
</evidence>
<feature type="transmembrane region" description="Helical" evidence="7">
    <location>
        <begin position="12"/>
        <end position="31"/>
    </location>
</feature>
<comment type="caution">
    <text evidence="9">The sequence shown here is derived from an EMBL/GenBank/DDBJ whole genome shotgun (WGS) entry which is preliminary data.</text>
</comment>
<protein>
    <submittedName>
        <fullName evidence="9">MFS transporter</fullName>
    </submittedName>
</protein>
<feature type="transmembrane region" description="Helical" evidence="7">
    <location>
        <begin position="334"/>
        <end position="355"/>
    </location>
</feature>
<keyword evidence="2" id="KW-0813">Transport</keyword>
<feature type="transmembrane region" description="Helical" evidence="7">
    <location>
        <begin position="224"/>
        <end position="247"/>
    </location>
</feature>
<dbReference type="InterPro" id="IPR036259">
    <property type="entry name" value="MFS_trans_sf"/>
</dbReference>
<feature type="transmembrane region" description="Helical" evidence="7">
    <location>
        <begin position="404"/>
        <end position="422"/>
    </location>
</feature>
<keyword evidence="5 7" id="KW-1133">Transmembrane helix</keyword>
<keyword evidence="4 7" id="KW-0812">Transmembrane</keyword>
<dbReference type="Gene3D" id="1.20.1720.10">
    <property type="entry name" value="Multidrug resistance protein D"/>
    <property type="match status" value="1"/>
</dbReference>
<dbReference type="PANTHER" id="PTHR42718">
    <property type="entry name" value="MAJOR FACILITATOR SUPERFAMILY MULTIDRUG TRANSPORTER MFSC"/>
    <property type="match status" value="1"/>
</dbReference>
<keyword evidence="6 7" id="KW-0472">Membrane</keyword>
<dbReference type="Gene3D" id="1.20.1250.20">
    <property type="entry name" value="MFS general substrate transporter like domains"/>
    <property type="match status" value="1"/>
</dbReference>
<evidence type="ECO:0000256" key="5">
    <source>
        <dbReference type="ARBA" id="ARBA00022989"/>
    </source>
</evidence>
<evidence type="ECO:0000256" key="4">
    <source>
        <dbReference type="ARBA" id="ARBA00022692"/>
    </source>
</evidence>
<dbReference type="CDD" id="cd17321">
    <property type="entry name" value="MFS_MMR_MDR_like"/>
    <property type="match status" value="1"/>
</dbReference>
<evidence type="ECO:0000313" key="10">
    <source>
        <dbReference type="Proteomes" id="UP001589810"/>
    </source>
</evidence>
<dbReference type="InterPro" id="IPR020846">
    <property type="entry name" value="MFS_dom"/>
</dbReference>
<name>A0ABV6N862_9PSEU</name>
<sequence>MQTTQRHPQRWWILGVLCLALLTVVLDNTVLNVAVPSLVSGLGASTPDIQWMINAYSLAMAGLLVAAGSLSDRYGRKRGLLLGLALFGIGSGVAAFAGSPIELIVARAGMGVGAALLTPGTLAVLVRVFDNEERGKAIGIWAAVSSAGIALGPVLGGFLLAHFWWGSVFLINVPVALIGFIGVAVLVPESKDPAGKYPDVLGGVLSAIGMAALVWAVISGPEDGWGSLPVLGAIGLGVIALVAFVIWQLKAENPMLDLSLFANRRFNGAAAGGILAAFGMGGSLFLLTQHLQFVLGFSALEAGFRIAPLAICTMIASSLLSARIGKRLGQGPTIIVGMTLAAAGLACIALIPISAGYLATLLGLALIGFGVGMSMPIAAHALMSAIPPERASTGSGVSQTLQELGSSFGVAVLGAVLTARFASQLPSGLGTDASKSLPAALQAAQGKPDVIAATRDAFAAGMSSSQLIGAVAVLAGGLLAGFLLLRADKPAVVAEPLPVAGEPERSNA</sequence>
<feature type="transmembrane region" description="Helical" evidence="7">
    <location>
        <begin position="80"/>
        <end position="98"/>
    </location>
</feature>
<evidence type="ECO:0000256" key="2">
    <source>
        <dbReference type="ARBA" id="ARBA00022448"/>
    </source>
</evidence>
<dbReference type="EMBL" id="JBHLUD010000015">
    <property type="protein sequence ID" value="MFC0548235.1"/>
    <property type="molecule type" value="Genomic_DNA"/>
</dbReference>
<dbReference type="InterPro" id="IPR004638">
    <property type="entry name" value="EmrB-like"/>
</dbReference>
<reference evidence="9 10" key="1">
    <citation type="submission" date="2024-09" db="EMBL/GenBank/DDBJ databases">
        <authorList>
            <person name="Sun Q."/>
            <person name="Mori K."/>
        </authorList>
    </citation>
    <scope>NUCLEOTIDE SEQUENCE [LARGE SCALE GENOMIC DNA]</scope>
    <source>
        <strain evidence="9 10">TBRC 1432</strain>
    </source>
</reference>
<feature type="transmembrane region" description="Helical" evidence="7">
    <location>
        <begin position="467"/>
        <end position="485"/>
    </location>
</feature>
<dbReference type="PRINTS" id="PR01036">
    <property type="entry name" value="TCRTETB"/>
</dbReference>
<dbReference type="RefSeq" id="WP_273937929.1">
    <property type="nucleotide sequence ID" value="NZ_CP097263.1"/>
</dbReference>
<feature type="transmembrane region" description="Helical" evidence="7">
    <location>
        <begin position="302"/>
        <end position="322"/>
    </location>
</feature>